<feature type="signal peptide" evidence="1">
    <location>
        <begin position="1"/>
        <end position="22"/>
    </location>
</feature>
<dbReference type="Proteomes" id="UP000233467">
    <property type="component" value="Unassembled WGS sequence"/>
</dbReference>
<name>A0A2N3IN27_AERSO</name>
<feature type="chain" id="PRO_5014859096" description="Adhesin" evidence="1">
    <location>
        <begin position="23"/>
        <end position="178"/>
    </location>
</feature>
<proteinExistence type="predicted"/>
<gene>
    <name evidence="2" type="ORF">CJP16_21695</name>
</gene>
<reference evidence="2 3" key="1">
    <citation type="journal article" date="2017" name="Front. Microbiol.">
        <title>Strong Genomic and Phenotypic Heterogeneity in the Aeromonas sobria Species Complex.</title>
        <authorList>
            <person name="Gauthier J."/>
            <person name="Vincent A.T."/>
            <person name="Charette S.J."/>
            <person name="Derome N."/>
        </authorList>
    </citation>
    <scope>NUCLEOTIDE SEQUENCE [LARGE SCALE GENOMIC DNA]</scope>
    <source>
        <strain evidence="2 3">TM18</strain>
    </source>
</reference>
<evidence type="ECO:0000256" key="1">
    <source>
        <dbReference type="SAM" id="SignalP"/>
    </source>
</evidence>
<organism evidence="2 3">
    <name type="scientific">Aeromonas sobria</name>
    <dbReference type="NCBI Taxonomy" id="646"/>
    <lineage>
        <taxon>Bacteria</taxon>
        <taxon>Pseudomonadati</taxon>
        <taxon>Pseudomonadota</taxon>
        <taxon>Gammaproteobacteria</taxon>
        <taxon>Aeromonadales</taxon>
        <taxon>Aeromonadaceae</taxon>
        <taxon>Aeromonas</taxon>
    </lineage>
</organism>
<keyword evidence="3" id="KW-1185">Reference proteome</keyword>
<comment type="caution">
    <text evidence="2">The sequence shown here is derived from an EMBL/GenBank/DDBJ whole genome shotgun (WGS) entry which is preliminary data.</text>
</comment>
<protein>
    <recommendedName>
        <fullName evidence="4">Adhesin</fullName>
    </recommendedName>
</protein>
<accession>A0A2N3IN27</accession>
<dbReference type="EMBL" id="NQMM01000063">
    <property type="protein sequence ID" value="PKQ72238.1"/>
    <property type="molecule type" value="Genomic_DNA"/>
</dbReference>
<keyword evidence="1" id="KW-0732">Signal</keyword>
<sequence>MKKTMLMAVVLGAMGFAGAASAADDASATFTWSGTVPAAPVSGGFIIKDSAGNDIQRGALVFNVDPSGDGVLASSSTLDFNVYVWDGTTVGAPATSYDYRLTSLQVTQGGLPQEQDAQGYYAIMADGVTMTKDAPVTKLAGGATKLTVAPSGAATPSNQPTAGDAVDIHARIVISNGV</sequence>
<evidence type="ECO:0000313" key="3">
    <source>
        <dbReference type="Proteomes" id="UP000233467"/>
    </source>
</evidence>
<evidence type="ECO:0008006" key="4">
    <source>
        <dbReference type="Google" id="ProtNLM"/>
    </source>
</evidence>
<evidence type="ECO:0000313" key="2">
    <source>
        <dbReference type="EMBL" id="PKQ72238.1"/>
    </source>
</evidence>
<dbReference type="AlphaFoldDB" id="A0A2N3IN27"/>